<evidence type="ECO:0000259" key="2">
    <source>
        <dbReference type="Pfam" id="PF13472"/>
    </source>
</evidence>
<reference evidence="3 4" key="1">
    <citation type="submission" date="2019-05" db="EMBL/GenBank/DDBJ databases">
        <authorList>
            <consortium name="Pathogen Informatics"/>
        </authorList>
    </citation>
    <scope>NUCLEOTIDE SEQUENCE [LARGE SCALE GENOMIC DNA]</scope>
    <source>
        <strain evidence="3 4">NCTC11429</strain>
    </source>
</reference>
<dbReference type="STRING" id="1123265.GCA_000686625_00872"/>
<dbReference type="GeneID" id="78462738"/>
<feature type="signal peptide" evidence="1">
    <location>
        <begin position="1"/>
        <end position="22"/>
    </location>
</feature>
<evidence type="ECO:0000256" key="1">
    <source>
        <dbReference type="SAM" id="SignalP"/>
    </source>
</evidence>
<keyword evidence="3" id="KW-0378">Hydrolase</keyword>
<organism evidence="3 4">
    <name type="scientific">Sphingobacterium thalpophilum</name>
    <dbReference type="NCBI Taxonomy" id="259"/>
    <lineage>
        <taxon>Bacteria</taxon>
        <taxon>Pseudomonadati</taxon>
        <taxon>Bacteroidota</taxon>
        <taxon>Sphingobacteriia</taxon>
        <taxon>Sphingobacteriales</taxon>
        <taxon>Sphingobacteriaceae</taxon>
        <taxon>Sphingobacterium</taxon>
    </lineage>
</organism>
<dbReference type="GO" id="GO:0004622">
    <property type="term" value="F:phosphatidylcholine lysophospholipase activity"/>
    <property type="evidence" value="ECO:0007669"/>
    <property type="project" value="TreeGrafter"/>
</dbReference>
<evidence type="ECO:0000313" key="4">
    <source>
        <dbReference type="Proteomes" id="UP000308196"/>
    </source>
</evidence>
<accession>A0A4U9V6K7</accession>
<gene>
    <name evidence="3" type="ORF">NCTC11429_02004</name>
</gene>
<dbReference type="SUPFAM" id="SSF52266">
    <property type="entry name" value="SGNH hydrolase"/>
    <property type="match status" value="1"/>
</dbReference>
<feature type="chain" id="PRO_5020250057" evidence="1">
    <location>
        <begin position="23"/>
        <end position="227"/>
    </location>
</feature>
<dbReference type="Pfam" id="PF13472">
    <property type="entry name" value="Lipase_GDSL_2"/>
    <property type="match status" value="1"/>
</dbReference>
<feature type="domain" description="SGNH hydrolase-type esterase" evidence="2">
    <location>
        <begin position="55"/>
        <end position="214"/>
    </location>
</feature>
<dbReference type="PANTHER" id="PTHR30383">
    <property type="entry name" value="THIOESTERASE 1/PROTEASE 1/LYSOPHOSPHOLIPASE L1"/>
    <property type="match status" value="1"/>
</dbReference>
<dbReference type="KEGG" id="stha:NCTC11429_02004"/>
<dbReference type="Proteomes" id="UP000308196">
    <property type="component" value="Chromosome"/>
</dbReference>
<dbReference type="PANTHER" id="PTHR30383:SF5">
    <property type="entry name" value="SGNH HYDROLASE-TYPE ESTERASE DOMAIN-CONTAINING PROTEIN"/>
    <property type="match status" value="1"/>
</dbReference>
<sequence length="227" mass="25850">MNIIFNRWLNAASLLFPIVVLGQSATNDSTFDNQHYRDRLEFFEAMPNQKDEIVFLGNSITEAGKWQEISQLKQVVNRGISGDVTYGILARLDEVLDGDPNKLFLLCGVNDMKRGIAIEVITANIERILLQVKKKSPHTKLYIQSILPVNEALLPASYSQVRNAKIHLLNKALKRLCIKYRVRFVDLHPVLADSKGELKAQLTIDGLHLRQAAYLIWVDFLKQQKLL</sequence>
<dbReference type="RefSeq" id="WP_028071872.1">
    <property type="nucleotide sequence ID" value="NZ_LR590484.1"/>
</dbReference>
<keyword evidence="1" id="KW-0732">Signal</keyword>
<dbReference type="InterPro" id="IPR013830">
    <property type="entry name" value="SGNH_hydro"/>
</dbReference>
<protein>
    <submittedName>
        <fullName evidence="3">Arylesterase</fullName>
        <ecNumber evidence="3">3.1.1.2</ecNumber>
    </submittedName>
</protein>
<proteinExistence type="predicted"/>
<name>A0A4U9V6K7_9SPHI</name>
<dbReference type="Gene3D" id="3.40.50.1110">
    <property type="entry name" value="SGNH hydrolase"/>
    <property type="match status" value="1"/>
</dbReference>
<dbReference type="InterPro" id="IPR051532">
    <property type="entry name" value="Ester_Hydrolysis_Enzymes"/>
</dbReference>
<dbReference type="AlphaFoldDB" id="A0A4U9V6K7"/>
<dbReference type="EMBL" id="LR590484">
    <property type="protein sequence ID" value="VTR38241.1"/>
    <property type="molecule type" value="Genomic_DNA"/>
</dbReference>
<dbReference type="GO" id="GO:0004064">
    <property type="term" value="F:arylesterase activity"/>
    <property type="evidence" value="ECO:0007669"/>
    <property type="project" value="UniProtKB-EC"/>
</dbReference>
<dbReference type="EC" id="3.1.1.2" evidence="3"/>
<evidence type="ECO:0000313" key="3">
    <source>
        <dbReference type="EMBL" id="VTR38241.1"/>
    </source>
</evidence>
<dbReference type="InterPro" id="IPR036514">
    <property type="entry name" value="SGNH_hydro_sf"/>
</dbReference>